<reference evidence="1 2" key="1">
    <citation type="submission" date="2024-04" db="EMBL/GenBank/DDBJ databases">
        <title>Flavobacterium sp. DGU38 16S ribosomal RNA gene Genome sequencing and assembly.</title>
        <authorList>
            <person name="Park S."/>
        </authorList>
    </citation>
    <scope>NUCLEOTIDE SEQUENCE [LARGE SCALE GENOMIC DNA]</scope>
    <source>
        <strain evidence="1 2">DGU38</strain>
    </source>
</reference>
<proteinExistence type="predicted"/>
<evidence type="ECO:0000313" key="1">
    <source>
        <dbReference type="EMBL" id="MEL1252540.1"/>
    </source>
</evidence>
<sequence>MKKNIAVLLVLVLASCNPIGETLGETPLFENTISSIDDIELKKGDEVVFWSKVATRKDSSFLKYKMRYSISCEGKIVKYDSTYISDGIHAINSKTEIDEITHSFEKGKDSIEYAKNWEFEIENISFEIPKDGKYNFDFKFYSPEMEFFAKNSSSTSIIIRKK</sequence>
<dbReference type="EMBL" id="JBBYHS010000002">
    <property type="protein sequence ID" value="MEL1252540.1"/>
    <property type="molecule type" value="Genomic_DNA"/>
</dbReference>
<name>A0ABU9IJC2_9FLAO</name>
<dbReference type="Proteomes" id="UP001485226">
    <property type="component" value="Unassembled WGS sequence"/>
</dbReference>
<dbReference type="PROSITE" id="PS51257">
    <property type="entry name" value="PROKAR_LIPOPROTEIN"/>
    <property type="match status" value="1"/>
</dbReference>
<organism evidence="1 2">
    <name type="scientific">Flavobacterium calami</name>
    <dbReference type="NCBI Taxonomy" id="3139144"/>
    <lineage>
        <taxon>Bacteria</taxon>
        <taxon>Pseudomonadati</taxon>
        <taxon>Bacteroidota</taxon>
        <taxon>Flavobacteriia</taxon>
        <taxon>Flavobacteriales</taxon>
        <taxon>Flavobacteriaceae</taxon>
        <taxon>Flavobacterium</taxon>
    </lineage>
</organism>
<comment type="caution">
    <text evidence="1">The sequence shown here is derived from an EMBL/GenBank/DDBJ whole genome shotgun (WGS) entry which is preliminary data.</text>
</comment>
<evidence type="ECO:0000313" key="2">
    <source>
        <dbReference type="Proteomes" id="UP001485226"/>
    </source>
</evidence>
<gene>
    <name evidence="1" type="ORF">AAEO57_02030</name>
</gene>
<protein>
    <recommendedName>
        <fullName evidence="3">DUF4625 domain-containing protein</fullName>
    </recommendedName>
</protein>
<dbReference type="RefSeq" id="WP_341689031.1">
    <property type="nucleotide sequence ID" value="NZ_JBBYHS010000002.1"/>
</dbReference>
<evidence type="ECO:0008006" key="3">
    <source>
        <dbReference type="Google" id="ProtNLM"/>
    </source>
</evidence>
<keyword evidence="2" id="KW-1185">Reference proteome</keyword>
<accession>A0ABU9IJC2</accession>